<evidence type="ECO:0000256" key="2">
    <source>
        <dbReference type="SAM" id="Phobius"/>
    </source>
</evidence>
<dbReference type="Pfam" id="PF08288">
    <property type="entry name" value="PIGA"/>
    <property type="match status" value="1"/>
</dbReference>
<dbReference type="InterPro" id="IPR039507">
    <property type="entry name" value="PIG-A/GPI3"/>
</dbReference>
<dbReference type="GO" id="GO:0000506">
    <property type="term" value="C:glycosylphosphatidylinositol-N-acetylglucosaminyltransferase (GPI-GnT) complex"/>
    <property type="evidence" value="ECO:0007669"/>
    <property type="project" value="InterPro"/>
</dbReference>
<dbReference type="EMBL" id="JAKKPZ010000641">
    <property type="protein sequence ID" value="KAI1693355.1"/>
    <property type="molecule type" value="Genomic_DNA"/>
</dbReference>
<feature type="transmembrane region" description="Helical" evidence="2">
    <location>
        <begin position="398"/>
        <end position="420"/>
    </location>
</feature>
<reference evidence="4" key="1">
    <citation type="submission" date="2022-01" db="EMBL/GenBank/DDBJ databases">
        <title>Genome Sequence Resource for Two Populations of Ditylenchus destructor, the Migratory Endoparasitic Phytonematode.</title>
        <authorList>
            <person name="Zhang H."/>
            <person name="Lin R."/>
            <person name="Xie B."/>
        </authorList>
    </citation>
    <scope>NUCLEOTIDE SEQUENCE</scope>
    <source>
        <strain evidence="4">BazhouSP</strain>
    </source>
</reference>
<dbReference type="Proteomes" id="UP001201812">
    <property type="component" value="Unassembled WGS sequence"/>
</dbReference>
<accession>A0AAD4MIC3</accession>
<keyword evidence="1" id="KW-0808">Transferase</keyword>
<feature type="domain" description="PIGA GPI anchor biosynthesis" evidence="3">
    <location>
        <begin position="49"/>
        <end position="138"/>
    </location>
</feature>
<evidence type="ECO:0000313" key="4">
    <source>
        <dbReference type="EMBL" id="KAI1693355.1"/>
    </source>
</evidence>
<comment type="caution">
    <text evidence="4">The sequence shown here is derived from an EMBL/GenBank/DDBJ whole genome shotgun (WGS) entry which is preliminary data.</text>
</comment>
<dbReference type="GO" id="GO:0006506">
    <property type="term" value="P:GPI anchor biosynthetic process"/>
    <property type="evidence" value="ECO:0007669"/>
    <property type="project" value="InterPro"/>
</dbReference>
<keyword evidence="5" id="KW-1185">Reference proteome</keyword>
<dbReference type="Pfam" id="PF13692">
    <property type="entry name" value="Glyco_trans_1_4"/>
    <property type="match status" value="1"/>
</dbReference>
<name>A0AAD4MIC3_9BILA</name>
<organism evidence="4 5">
    <name type="scientific">Ditylenchus destructor</name>
    <dbReference type="NCBI Taxonomy" id="166010"/>
    <lineage>
        <taxon>Eukaryota</taxon>
        <taxon>Metazoa</taxon>
        <taxon>Ecdysozoa</taxon>
        <taxon>Nematoda</taxon>
        <taxon>Chromadorea</taxon>
        <taxon>Rhabditida</taxon>
        <taxon>Tylenchina</taxon>
        <taxon>Tylenchomorpha</taxon>
        <taxon>Sphaerularioidea</taxon>
        <taxon>Anguinidae</taxon>
        <taxon>Anguininae</taxon>
        <taxon>Ditylenchus</taxon>
    </lineage>
</organism>
<dbReference type="Gene3D" id="3.40.50.2000">
    <property type="entry name" value="Glycogen Phosphorylase B"/>
    <property type="match status" value="2"/>
</dbReference>
<dbReference type="GO" id="GO:0017176">
    <property type="term" value="F:phosphatidylinositol N-acetylglucosaminyltransferase activity"/>
    <property type="evidence" value="ECO:0007669"/>
    <property type="project" value="InterPro"/>
</dbReference>
<dbReference type="SUPFAM" id="SSF53756">
    <property type="entry name" value="UDP-Glycosyltransferase/glycogen phosphorylase"/>
    <property type="match status" value="1"/>
</dbReference>
<evidence type="ECO:0000259" key="3">
    <source>
        <dbReference type="Pfam" id="PF08288"/>
    </source>
</evidence>
<dbReference type="PANTHER" id="PTHR45871">
    <property type="entry name" value="N-ACETYLGLUCOSAMINYL-PHOSPHATIDYLINOSITOL BIOSYNTHETIC PROTEIN"/>
    <property type="match status" value="1"/>
</dbReference>
<feature type="transmembrane region" description="Helical" evidence="2">
    <location>
        <begin position="66"/>
        <end position="90"/>
    </location>
</feature>
<dbReference type="AlphaFoldDB" id="A0AAD4MIC3"/>
<proteinExistence type="predicted"/>
<gene>
    <name evidence="4" type="ORF">DdX_20717</name>
</gene>
<dbReference type="PANTHER" id="PTHR45871:SF1">
    <property type="entry name" value="PHOSPHATIDYLINOSITOL N-ACETYLGLUCOSAMINYLTRANSFERASE SUBUNIT A"/>
    <property type="match status" value="1"/>
</dbReference>
<keyword evidence="2" id="KW-0472">Membrane</keyword>
<protein>
    <submittedName>
        <fullName evidence="4">PIGA (GPI anchor biosynthesis) domain-containing protein</fullName>
    </submittedName>
</protein>
<evidence type="ECO:0000256" key="1">
    <source>
        <dbReference type="ARBA" id="ARBA00022679"/>
    </source>
</evidence>
<keyword evidence="2" id="KW-1133">Transmembrane helix</keyword>
<sequence>MKRGCDGDKLKIALVSDFFCPNTGGIETHIYYLAGCLRASGHEVVVITHSYGKRRGIRELSNKIKVYYLPTIVIFQSTSLASVCGTLYWFRKIFLKEHIQVVHGHSSFSSLAHEAMLHAWCMGLPTVFTDHSLYGFADASAILINKLLIRYSFTNISRIICVSHICKENTVLRAGLPPNRVFVIPNAITTDLFTPDAELFYSNPITVVVLCRLMYRKGADLLVDIIPEVCRRHSTVRFLIGGDGPKRVELEEMREKFKLHNRVIMLGVLPHDKVRDTLIQGQIFLNTSLTEAFCMSIVEAASCGLYVVSTKVGGIPEVLPESYATLTEPNPADLCVAVLDAIRLHENGLLMSPIDKHAKVCDMYRWSNVTERTERVYRTALADPPVPVSRRLKNYISAGFWFGLIWVWAAIMNLLMLSFFDLIDKRSHYEEPIAPKNKRSRAK</sequence>
<keyword evidence="2" id="KW-0812">Transmembrane</keyword>
<evidence type="ECO:0000313" key="5">
    <source>
        <dbReference type="Proteomes" id="UP001201812"/>
    </source>
</evidence>
<dbReference type="InterPro" id="IPR013234">
    <property type="entry name" value="PIGA_GPI_anchor_biosynthesis"/>
</dbReference>
<dbReference type="CDD" id="cd03796">
    <property type="entry name" value="GT4_PIG-A-like"/>
    <property type="match status" value="1"/>
</dbReference>